<feature type="region of interest" description="Disordered" evidence="1">
    <location>
        <begin position="21"/>
        <end position="58"/>
    </location>
</feature>
<evidence type="ECO:0000313" key="2">
    <source>
        <dbReference type="EMBL" id="NIJ11933.1"/>
    </source>
</evidence>
<organism evidence="2 3">
    <name type="scientific">Saccharomonospora amisosensis</name>
    <dbReference type="NCBI Taxonomy" id="1128677"/>
    <lineage>
        <taxon>Bacteria</taxon>
        <taxon>Bacillati</taxon>
        <taxon>Actinomycetota</taxon>
        <taxon>Actinomycetes</taxon>
        <taxon>Pseudonocardiales</taxon>
        <taxon>Pseudonocardiaceae</taxon>
        <taxon>Saccharomonospora</taxon>
    </lineage>
</organism>
<gene>
    <name evidence="2" type="ORF">FHU38_002277</name>
</gene>
<dbReference type="Proteomes" id="UP000545493">
    <property type="component" value="Unassembled WGS sequence"/>
</dbReference>
<proteinExistence type="predicted"/>
<dbReference type="EMBL" id="JAAOYM010000001">
    <property type="protein sequence ID" value="NIJ11933.1"/>
    <property type="molecule type" value="Genomic_DNA"/>
</dbReference>
<feature type="compositionally biased region" description="Polar residues" evidence="1">
    <location>
        <begin position="25"/>
        <end position="38"/>
    </location>
</feature>
<sequence length="58" mass="6365">MPERLGTVYYVTELRQLRGGYATPPATQSALASENSPRYGQGATHFTVPASRRDRQGP</sequence>
<comment type="caution">
    <text evidence="2">The sequence shown here is derived from an EMBL/GenBank/DDBJ whole genome shotgun (WGS) entry which is preliminary data.</text>
</comment>
<name>A0A7X5ZQK3_9PSEU</name>
<dbReference type="RefSeq" id="WP_167169943.1">
    <property type="nucleotide sequence ID" value="NZ_JAAOYM010000001.1"/>
</dbReference>
<reference evidence="2 3" key="1">
    <citation type="submission" date="2020-03" db="EMBL/GenBank/DDBJ databases">
        <title>Sequencing the genomes of 1000 actinobacteria strains.</title>
        <authorList>
            <person name="Klenk H.-P."/>
        </authorList>
    </citation>
    <scope>NUCLEOTIDE SEQUENCE [LARGE SCALE GENOMIC DNA]</scope>
    <source>
        <strain evidence="2 3">DSM 45685</strain>
    </source>
</reference>
<evidence type="ECO:0000256" key="1">
    <source>
        <dbReference type="SAM" id="MobiDB-lite"/>
    </source>
</evidence>
<keyword evidence="3" id="KW-1185">Reference proteome</keyword>
<evidence type="ECO:0000313" key="3">
    <source>
        <dbReference type="Proteomes" id="UP000545493"/>
    </source>
</evidence>
<protein>
    <submittedName>
        <fullName evidence="2">Uncharacterized protein</fullName>
    </submittedName>
</protein>
<accession>A0A7X5ZQK3</accession>
<dbReference type="AlphaFoldDB" id="A0A7X5ZQK3"/>